<dbReference type="PANTHER" id="PTHR48226">
    <property type="entry name" value="OS06G0326200 PROTEIN"/>
    <property type="match status" value="1"/>
</dbReference>
<feature type="compositionally biased region" description="Basic and acidic residues" evidence="1">
    <location>
        <begin position="382"/>
        <end position="393"/>
    </location>
</feature>
<name>A0A8K9XZE5_ONCMY</name>
<feature type="compositionally biased region" description="Low complexity" evidence="1">
    <location>
        <begin position="237"/>
        <end position="250"/>
    </location>
</feature>
<dbReference type="GO" id="GO:0030048">
    <property type="term" value="P:actin filament-based movement"/>
    <property type="evidence" value="ECO:0007669"/>
    <property type="project" value="TreeGrafter"/>
</dbReference>
<feature type="region of interest" description="Disordered" evidence="1">
    <location>
        <begin position="1"/>
        <end position="334"/>
    </location>
</feature>
<proteinExistence type="predicted"/>
<feature type="compositionally biased region" description="Pro residues" evidence="1">
    <location>
        <begin position="188"/>
        <end position="220"/>
    </location>
</feature>
<dbReference type="PROSITE" id="PS51082">
    <property type="entry name" value="WH2"/>
    <property type="match status" value="1"/>
</dbReference>
<dbReference type="GeneTree" id="ENSGT00910000144296"/>
<feature type="compositionally biased region" description="Pro residues" evidence="1">
    <location>
        <begin position="1"/>
        <end position="15"/>
    </location>
</feature>
<evidence type="ECO:0000256" key="1">
    <source>
        <dbReference type="SAM" id="MobiDB-lite"/>
    </source>
</evidence>
<dbReference type="InterPro" id="IPR003124">
    <property type="entry name" value="WH2_dom"/>
</dbReference>
<feature type="compositionally biased region" description="Pro residues" evidence="1">
    <location>
        <begin position="257"/>
        <end position="273"/>
    </location>
</feature>
<organism evidence="3 4">
    <name type="scientific">Oncorhynchus mykiss</name>
    <name type="common">Rainbow trout</name>
    <name type="synonym">Salmo gairdneri</name>
    <dbReference type="NCBI Taxonomy" id="8022"/>
    <lineage>
        <taxon>Eukaryota</taxon>
        <taxon>Metazoa</taxon>
        <taxon>Chordata</taxon>
        <taxon>Craniata</taxon>
        <taxon>Vertebrata</taxon>
        <taxon>Euteleostomi</taxon>
        <taxon>Actinopterygii</taxon>
        <taxon>Neopterygii</taxon>
        <taxon>Teleostei</taxon>
        <taxon>Protacanthopterygii</taxon>
        <taxon>Salmoniformes</taxon>
        <taxon>Salmonidae</taxon>
        <taxon>Salmoninae</taxon>
        <taxon>Oncorhynchus</taxon>
    </lineage>
</organism>
<feature type="compositionally biased region" description="Low complexity" evidence="1">
    <location>
        <begin position="90"/>
        <end position="113"/>
    </location>
</feature>
<dbReference type="GO" id="GO:0003779">
    <property type="term" value="F:actin binding"/>
    <property type="evidence" value="ECO:0007669"/>
    <property type="project" value="InterPro"/>
</dbReference>
<dbReference type="Pfam" id="PF02205">
    <property type="entry name" value="WH2"/>
    <property type="match status" value="1"/>
</dbReference>
<keyword evidence="4" id="KW-1185">Reference proteome</keyword>
<evidence type="ECO:0000313" key="3">
    <source>
        <dbReference type="Ensembl" id="ENSOMYP00000140912.1"/>
    </source>
</evidence>
<feature type="region of interest" description="Disordered" evidence="1">
    <location>
        <begin position="361"/>
        <end position="404"/>
    </location>
</feature>
<dbReference type="GO" id="GO:0005884">
    <property type="term" value="C:actin filament"/>
    <property type="evidence" value="ECO:0007669"/>
    <property type="project" value="TreeGrafter"/>
</dbReference>
<reference evidence="3" key="1">
    <citation type="submission" date="2020-07" db="EMBL/GenBank/DDBJ databases">
        <title>A long reads based de novo assembly of the rainbow trout Arlee double haploid line genome.</title>
        <authorList>
            <person name="Gao G."/>
            <person name="Palti Y."/>
        </authorList>
    </citation>
    <scope>NUCLEOTIDE SEQUENCE [LARGE SCALE GENOMIC DNA]</scope>
</reference>
<dbReference type="CDD" id="cd22076">
    <property type="entry name" value="WH2_WAS_WASL-1"/>
    <property type="match status" value="1"/>
</dbReference>
<dbReference type="Proteomes" id="UP000694395">
    <property type="component" value="Chromosome 18"/>
</dbReference>
<dbReference type="InterPro" id="IPR053099">
    <property type="entry name" value="WAS/WASL-interacting_domain"/>
</dbReference>
<feature type="compositionally biased region" description="Pro residues" evidence="1">
    <location>
        <begin position="293"/>
        <end position="316"/>
    </location>
</feature>
<feature type="compositionally biased region" description="Pro residues" evidence="1">
    <location>
        <begin position="114"/>
        <end position="131"/>
    </location>
</feature>
<dbReference type="AlphaFoldDB" id="A0A8K9XZE5"/>
<evidence type="ECO:0000313" key="4">
    <source>
        <dbReference type="Proteomes" id="UP000694395"/>
    </source>
</evidence>
<feature type="domain" description="WH2" evidence="2">
    <location>
        <begin position="33"/>
        <end position="50"/>
    </location>
</feature>
<sequence>MPPPPPPPAPPPPPTFAVANTQKPSLSKNEAQGRNALLSDIGKGARLKKAVTNDRSQPVIDRGPRPPMVPPGGRSSGPRPFGGGGPSAGPPRFSGAPAFPRSSAPDLPRGRAGPPRPETPGGPPPPIPNTPRPNQNFQSRGTPPVPGGARIPSSAPAPPPPNLAGRHQGLPPPPGPIGAPSGPKPSFGAPPVPSSGRPPLPPAPHPGRPSEDPWPPPPPLGGHRSSISKDGPPPPSFNSKPPSSSSSRPSIGGGGAPPLPPGRPGPPLLPPTPAGGDEHTPRLPQRNISLNSPAPPPGRSGPLPPPPSERPPPLGKNPPGRTGKDAASFSLPSGHIMMTTLRVVFLSLSDEWEARFQFHPVSDLPVPEPYVSCQKTYPSKLSKTDGRGSDKKSRGAPPLPPIPR</sequence>
<reference evidence="3" key="2">
    <citation type="submission" date="2025-08" db="UniProtKB">
        <authorList>
            <consortium name="Ensembl"/>
        </authorList>
    </citation>
    <scope>IDENTIFICATION</scope>
</reference>
<dbReference type="PANTHER" id="PTHR48226:SF1">
    <property type="entry name" value="WAS_WASL-INTERACTING PROTEIN FAMILY MEMBER 1"/>
    <property type="match status" value="1"/>
</dbReference>
<feature type="compositionally biased region" description="Polar residues" evidence="1">
    <location>
        <begin position="18"/>
        <end position="32"/>
    </location>
</feature>
<accession>A0A8K9XZE5</accession>
<evidence type="ECO:0000259" key="2">
    <source>
        <dbReference type="PROSITE" id="PS51082"/>
    </source>
</evidence>
<protein>
    <recommendedName>
        <fullName evidence="2">WH2 domain-containing protein</fullName>
    </recommendedName>
</protein>
<reference evidence="3" key="3">
    <citation type="submission" date="2025-09" db="UniProtKB">
        <authorList>
            <consortium name="Ensembl"/>
        </authorList>
    </citation>
    <scope>IDENTIFICATION</scope>
</reference>
<dbReference type="Ensembl" id="ENSOMYT00000163905.1">
    <property type="protein sequence ID" value="ENSOMYP00000140912.1"/>
    <property type="gene ID" value="ENSOMYG00000052092.1"/>
</dbReference>